<dbReference type="Pfam" id="PF25788">
    <property type="entry name" value="Ig_Rha78A_N"/>
    <property type="match status" value="1"/>
</dbReference>
<evidence type="ECO:0000256" key="1">
    <source>
        <dbReference type="ARBA" id="ARBA00001445"/>
    </source>
</evidence>
<dbReference type="STRING" id="688867.SAMN05660236_2508"/>
<gene>
    <name evidence="9" type="ORF">SAMN05660236_2508</name>
</gene>
<dbReference type="Pfam" id="PF17390">
    <property type="entry name" value="Bac_rhamnosid_C"/>
    <property type="match status" value="1"/>
</dbReference>
<dbReference type="GO" id="GO:0005975">
    <property type="term" value="P:carbohydrate metabolic process"/>
    <property type="evidence" value="ECO:0007669"/>
    <property type="project" value="InterPro"/>
</dbReference>
<dbReference type="Gene3D" id="2.60.420.10">
    <property type="entry name" value="Maltose phosphorylase, domain 3"/>
    <property type="match status" value="1"/>
</dbReference>
<dbReference type="InterPro" id="IPR008928">
    <property type="entry name" value="6-hairpin_glycosidase_sf"/>
</dbReference>
<dbReference type="GO" id="GO:0030596">
    <property type="term" value="F:alpha-L-rhamnosidase activity"/>
    <property type="evidence" value="ECO:0007669"/>
    <property type="project" value="UniProtKB-EC"/>
</dbReference>
<dbReference type="PIRSF" id="PIRSF010631">
    <property type="entry name" value="A-rhamnsds"/>
    <property type="match status" value="1"/>
</dbReference>
<dbReference type="InterPro" id="IPR035396">
    <property type="entry name" value="Bac_rhamnosid6H"/>
</dbReference>
<organism evidence="9 10">
    <name type="scientific">Ohtaekwangia koreensis</name>
    <dbReference type="NCBI Taxonomy" id="688867"/>
    <lineage>
        <taxon>Bacteria</taxon>
        <taxon>Pseudomonadati</taxon>
        <taxon>Bacteroidota</taxon>
        <taxon>Cytophagia</taxon>
        <taxon>Cytophagales</taxon>
        <taxon>Fulvivirgaceae</taxon>
        <taxon>Ohtaekwangia</taxon>
    </lineage>
</organism>
<dbReference type="PANTHER" id="PTHR33307">
    <property type="entry name" value="ALPHA-RHAMNOSIDASE (EUROFUNG)"/>
    <property type="match status" value="1"/>
</dbReference>
<dbReference type="Gene3D" id="1.50.10.10">
    <property type="match status" value="1"/>
</dbReference>
<evidence type="ECO:0000256" key="4">
    <source>
        <dbReference type="SAM" id="SignalP"/>
    </source>
</evidence>
<dbReference type="Proteomes" id="UP000190961">
    <property type="component" value="Unassembled WGS sequence"/>
</dbReference>
<dbReference type="SUPFAM" id="SSF48208">
    <property type="entry name" value="Six-hairpin glycosidases"/>
    <property type="match status" value="1"/>
</dbReference>
<keyword evidence="10" id="KW-1185">Reference proteome</keyword>
<accession>A0A1T5KRD0</accession>
<evidence type="ECO:0000313" key="9">
    <source>
        <dbReference type="EMBL" id="SKC66203.1"/>
    </source>
</evidence>
<reference evidence="9 10" key="1">
    <citation type="submission" date="2017-02" db="EMBL/GenBank/DDBJ databases">
        <authorList>
            <person name="Peterson S.W."/>
        </authorList>
    </citation>
    <scope>NUCLEOTIDE SEQUENCE [LARGE SCALE GENOMIC DNA]</scope>
    <source>
        <strain evidence="9 10">DSM 25262</strain>
    </source>
</reference>
<proteinExistence type="predicted"/>
<dbReference type="InterPro" id="IPR013737">
    <property type="entry name" value="Bac_rhamnosid_N"/>
</dbReference>
<feature type="chain" id="PRO_5012572312" description="alpha-L-rhamnosidase" evidence="4">
    <location>
        <begin position="24"/>
        <end position="890"/>
    </location>
</feature>
<dbReference type="RefSeq" id="WP_079686954.1">
    <property type="nucleotide sequence ID" value="NZ_FUZU01000001.1"/>
</dbReference>
<dbReference type="InterPro" id="IPR016007">
    <property type="entry name" value="Alpha_rhamnosid"/>
</dbReference>
<keyword evidence="3" id="KW-0378">Hydrolase</keyword>
<evidence type="ECO:0000256" key="2">
    <source>
        <dbReference type="ARBA" id="ARBA00012652"/>
    </source>
</evidence>
<dbReference type="PANTHER" id="PTHR33307:SF6">
    <property type="entry name" value="ALPHA-RHAMNOSIDASE (EUROFUNG)-RELATED"/>
    <property type="match status" value="1"/>
</dbReference>
<feature type="domain" description="Bacterial alpha-L-rhamnosidase N-terminal" evidence="6">
    <location>
        <begin position="169"/>
        <end position="341"/>
    </location>
</feature>
<feature type="signal peptide" evidence="4">
    <location>
        <begin position="1"/>
        <end position="23"/>
    </location>
</feature>
<dbReference type="Gene3D" id="2.60.40.10">
    <property type="entry name" value="Immunoglobulins"/>
    <property type="match status" value="1"/>
</dbReference>
<dbReference type="InterPro" id="IPR012341">
    <property type="entry name" value="6hp_glycosidase-like_sf"/>
</dbReference>
<dbReference type="Pfam" id="PF17389">
    <property type="entry name" value="Bac_rhamnosid6H"/>
    <property type="match status" value="1"/>
</dbReference>
<keyword evidence="4" id="KW-0732">Signal</keyword>
<protein>
    <recommendedName>
        <fullName evidence="2">alpha-L-rhamnosidase</fullName>
        <ecNumber evidence="2">3.2.1.40</ecNumber>
    </recommendedName>
</protein>
<dbReference type="EMBL" id="FUZU01000001">
    <property type="protein sequence ID" value="SKC66203.1"/>
    <property type="molecule type" value="Genomic_DNA"/>
</dbReference>
<evidence type="ECO:0000259" key="5">
    <source>
        <dbReference type="Pfam" id="PF05592"/>
    </source>
</evidence>
<dbReference type="Pfam" id="PF05592">
    <property type="entry name" value="Bac_rhamnosid"/>
    <property type="match status" value="1"/>
</dbReference>
<evidence type="ECO:0000259" key="7">
    <source>
        <dbReference type="Pfam" id="PF17389"/>
    </source>
</evidence>
<dbReference type="AlphaFoldDB" id="A0A1T5KRD0"/>
<dbReference type="OrthoDB" id="9815108at2"/>
<dbReference type="Pfam" id="PF08531">
    <property type="entry name" value="Bac_rhamnosid_N"/>
    <property type="match status" value="1"/>
</dbReference>
<sequence length="890" mass="100622">MYWYARIFTLLSLAIHIPTAIHAQSVCRAINLKTEYLVNPIGIDVPNPRFTWNIEDARHGARQTSYRILVDTDSIALTVDKGSIWSSGWVNSDNTLAIYSGEKLKPFTRYFWRLDIADHENTKTRQGTIARFEIGMVDMKNWQGAWISDGHDENTKPAPYFRKEFTSKKKIVSARAYVAAAGLFELYINGKKIGDHRLDPMYTRFDRRILYLTHDVTRQLQSGTNAIGVLLGNGWYNHQSTAVWNFHTATWRARPAFCLDLRITYEDGSTETISTGKGWKTSLSPVIFNSIYTAEHYDARLEQPGWNAPGFIETTWKDIMYRQAPAAQIVAQTLHPIRNVEEVTAKGFRKLNDTTYVFDLGRNIAGVTQLRVSGPAGTTVRLKHGERVYPNGRVDQSNIDEHYRPVGTTDPFQTDIVILRGQGEEQFMPHFNYKGFQYIEVTSSKPLNLNQQSLVGYFMHSDVPAVGHLKSSNPIVDKIWYATNNSYLSNLFGYPTDCPQREKNGWTGDAQIAIETGLYSFDGITIYEKWMADHRDEQQPNGVLPAIIPTNGWGYEWANGPDWTSTIAIIPWNIYMFYGDSKILADCYDNMKRYVDHIDATYPTGLTTWGLGDWVPVKSKSPVELTSTCYYYADAAILARVAAILGHPDDQLKYTALAAKIRNAFNTKYLNAETGIYSTGLQTELSAPLFWGLVPDTLKIKVATNLAKRVEADGFHLDVGLLGQKAILNALSENGYADVAYRIAAQETFPSWGWWIKNGATTLYENWNIQSAHDISLNHIMFGEIGAWLYKGLGGIKPDVDKPGFKNIILQPYFVKGLNHFEASHTGPQGTITTSWKRQGKRINYTVTIPPNSTATVYLPETNQKVYLNKKVLQENPVQLVAGNFVFEWK</sequence>
<comment type="catalytic activity">
    <reaction evidence="1">
        <text>Hydrolysis of terminal non-reducing alpha-L-rhamnose residues in alpha-L-rhamnosides.</text>
        <dbReference type="EC" id="3.2.1.40"/>
    </reaction>
</comment>
<feature type="domain" description="Alpha-L-rhamnosidase C-terminal" evidence="8">
    <location>
        <begin position="795"/>
        <end position="866"/>
    </location>
</feature>
<dbReference type="InterPro" id="IPR008902">
    <property type="entry name" value="Rhamnosid_concanavalin"/>
</dbReference>
<dbReference type="Gene3D" id="2.60.120.260">
    <property type="entry name" value="Galactose-binding domain-like"/>
    <property type="match status" value="2"/>
</dbReference>
<evidence type="ECO:0000313" key="10">
    <source>
        <dbReference type="Proteomes" id="UP000190961"/>
    </source>
</evidence>
<feature type="domain" description="Alpha-L-rhamnosidase six-hairpin glycosidase" evidence="7">
    <location>
        <begin position="466"/>
        <end position="791"/>
    </location>
</feature>
<evidence type="ECO:0000259" key="6">
    <source>
        <dbReference type="Pfam" id="PF08531"/>
    </source>
</evidence>
<dbReference type="InterPro" id="IPR035398">
    <property type="entry name" value="Bac_rhamnosid_C"/>
</dbReference>
<evidence type="ECO:0000259" key="8">
    <source>
        <dbReference type="Pfam" id="PF17390"/>
    </source>
</evidence>
<evidence type="ECO:0000256" key="3">
    <source>
        <dbReference type="ARBA" id="ARBA00022801"/>
    </source>
</evidence>
<name>A0A1T5KRD0_9BACT</name>
<dbReference type="EC" id="3.2.1.40" evidence="2"/>
<dbReference type="InterPro" id="IPR013783">
    <property type="entry name" value="Ig-like_fold"/>
</dbReference>
<feature type="domain" description="Alpha-L-rhamnosidase concanavalin-like" evidence="5">
    <location>
        <begin position="349"/>
        <end position="460"/>
    </location>
</feature>